<dbReference type="Proteomes" id="UP000054097">
    <property type="component" value="Unassembled WGS sequence"/>
</dbReference>
<dbReference type="HOGENOM" id="CLU_1620075_0_0_1"/>
<evidence type="ECO:0000313" key="4">
    <source>
        <dbReference type="Proteomes" id="UP000054097"/>
    </source>
</evidence>
<name>A0A0C3AVC8_SERVB</name>
<proteinExistence type="predicted"/>
<feature type="signal peptide" evidence="2">
    <location>
        <begin position="1"/>
        <end position="20"/>
    </location>
</feature>
<gene>
    <name evidence="3" type="ORF">M408DRAFT_23558</name>
</gene>
<reference evidence="4" key="2">
    <citation type="submission" date="2015-01" db="EMBL/GenBank/DDBJ databases">
        <title>Evolutionary Origins and Diversification of the Mycorrhizal Mutualists.</title>
        <authorList>
            <consortium name="DOE Joint Genome Institute"/>
            <consortium name="Mycorrhizal Genomics Consortium"/>
            <person name="Kohler A."/>
            <person name="Kuo A."/>
            <person name="Nagy L.G."/>
            <person name="Floudas D."/>
            <person name="Copeland A."/>
            <person name="Barry K.W."/>
            <person name="Cichocki N."/>
            <person name="Veneault-Fourrey C."/>
            <person name="LaButti K."/>
            <person name="Lindquist E.A."/>
            <person name="Lipzen A."/>
            <person name="Lundell T."/>
            <person name="Morin E."/>
            <person name="Murat C."/>
            <person name="Riley R."/>
            <person name="Ohm R."/>
            <person name="Sun H."/>
            <person name="Tunlid A."/>
            <person name="Henrissat B."/>
            <person name="Grigoriev I.V."/>
            <person name="Hibbett D.S."/>
            <person name="Martin F."/>
        </authorList>
    </citation>
    <scope>NUCLEOTIDE SEQUENCE [LARGE SCALE GENOMIC DNA]</scope>
    <source>
        <strain evidence="4">MAFF 305830</strain>
    </source>
</reference>
<feature type="chain" id="PRO_5002175471" evidence="2">
    <location>
        <begin position="21"/>
        <end position="164"/>
    </location>
</feature>
<sequence length="164" mass="17480">MHLTIITIVAVLAHSVQILAAPVPELYQMEDLVARADEPGPDPASAIQQFLQASRRDITHPILPPPRWAHKTDGGSHMLDSPPPRPPGYGNIGHTTNGGSHMLHSPHPRPPGYGNIGHRINAPSSMLSQKPGVPLPARVKKLNMPKKGGRAAIPKGSKGMKAAM</sequence>
<dbReference type="EMBL" id="KN824292">
    <property type="protein sequence ID" value="KIM28500.1"/>
    <property type="molecule type" value="Genomic_DNA"/>
</dbReference>
<accession>A0A0C3AVC8</accession>
<evidence type="ECO:0000256" key="2">
    <source>
        <dbReference type="SAM" id="SignalP"/>
    </source>
</evidence>
<evidence type="ECO:0000256" key="1">
    <source>
        <dbReference type="SAM" id="MobiDB-lite"/>
    </source>
</evidence>
<feature type="region of interest" description="Disordered" evidence="1">
    <location>
        <begin position="66"/>
        <end position="87"/>
    </location>
</feature>
<feature type="region of interest" description="Disordered" evidence="1">
    <location>
        <begin position="145"/>
        <end position="164"/>
    </location>
</feature>
<reference evidence="3 4" key="1">
    <citation type="submission" date="2014-04" db="EMBL/GenBank/DDBJ databases">
        <authorList>
            <consortium name="DOE Joint Genome Institute"/>
            <person name="Kuo A."/>
            <person name="Zuccaro A."/>
            <person name="Kohler A."/>
            <person name="Nagy L.G."/>
            <person name="Floudas D."/>
            <person name="Copeland A."/>
            <person name="Barry K.W."/>
            <person name="Cichocki N."/>
            <person name="Veneault-Fourrey C."/>
            <person name="LaButti K."/>
            <person name="Lindquist E.A."/>
            <person name="Lipzen A."/>
            <person name="Lundell T."/>
            <person name="Morin E."/>
            <person name="Murat C."/>
            <person name="Sun H."/>
            <person name="Tunlid A."/>
            <person name="Henrissat B."/>
            <person name="Grigoriev I.V."/>
            <person name="Hibbett D.S."/>
            <person name="Martin F."/>
            <person name="Nordberg H.P."/>
            <person name="Cantor M.N."/>
            <person name="Hua S.X."/>
        </authorList>
    </citation>
    <scope>NUCLEOTIDE SEQUENCE [LARGE SCALE GENOMIC DNA]</scope>
    <source>
        <strain evidence="3 4">MAFF 305830</strain>
    </source>
</reference>
<evidence type="ECO:0000313" key="3">
    <source>
        <dbReference type="EMBL" id="KIM28500.1"/>
    </source>
</evidence>
<dbReference type="AlphaFoldDB" id="A0A0C3AVC8"/>
<organism evidence="3 4">
    <name type="scientific">Serendipita vermifera MAFF 305830</name>
    <dbReference type="NCBI Taxonomy" id="933852"/>
    <lineage>
        <taxon>Eukaryota</taxon>
        <taxon>Fungi</taxon>
        <taxon>Dikarya</taxon>
        <taxon>Basidiomycota</taxon>
        <taxon>Agaricomycotina</taxon>
        <taxon>Agaricomycetes</taxon>
        <taxon>Sebacinales</taxon>
        <taxon>Serendipitaceae</taxon>
        <taxon>Serendipita</taxon>
    </lineage>
</organism>
<protein>
    <submittedName>
        <fullName evidence="3">Uncharacterized protein</fullName>
    </submittedName>
</protein>
<keyword evidence="2" id="KW-0732">Signal</keyword>
<keyword evidence="4" id="KW-1185">Reference proteome</keyword>